<dbReference type="GO" id="GO:0008422">
    <property type="term" value="F:beta-glucosidase activity"/>
    <property type="evidence" value="ECO:0007669"/>
    <property type="project" value="TreeGrafter"/>
</dbReference>
<keyword evidence="5 7" id="KW-0326">Glycosidase</keyword>
<dbReference type="SUPFAM" id="SSF51445">
    <property type="entry name" value="(Trans)glycosidases"/>
    <property type="match status" value="1"/>
</dbReference>
<evidence type="ECO:0000256" key="7">
    <source>
        <dbReference type="RuleBase" id="RU361153"/>
    </source>
</evidence>
<evidence type="ECO:0000259" key="9">
    <source>
        <dbReference type="Pfam" id="PF00150"/>
    </source>
</evidence>
<dbReference type="RefSeq" id="WP_306037960.1">
    <property type="nucleotide sequence ID" value="NZ_CP132302.1"/>
</dbReference>
<keyword evidence="3" id="KW-0136">Cellulose degradation</keyword>
<keyword evidence="8" id="KW-0732">Signal</keyword>
<accession>A0AA50CLA7</accession>
<feature type="domain" description="Glycoside hydrolase family 5" evidence="9">
    <location>
        <begin position="43"/>
        <end position="349"/>
    </location>
</feature>
<dbReference type="EMBL" id="CP132302">
    <property type="protein sequence ID" value="WLR98150.1"/>
    <property type="molecule type" value="Genomic_DNA"/>
</dbReference>
<evidence type="ECO:0000256" key="5">
    <source>
        <dbReference type="ARBA" id="ARBA00023295"/>
    </source>
</evidence>
<dbReference type="AlphaFoldDB" id="A0AA50CLA7"/>
<dbReference type="Pfam" id="PF00150">
    <property type="entry name" value="Cellulase"/>
    <property type="match status" value="1"/>
</dbReference>
<keyword evidence="4" id="KW-0119">Carbohydrate metabolism</keyword>
<dbReference type="GO" id="GO:0030245">
    <property type="term" value="P:cellulose catabolic process"/>
    <property type="evidence" value="ECO:0007669"/>
    <property type="project" value="UniProtKB-KW"/>
</dbReference>
<keyword evidence="6" id="KW-0624">Polysaccharide degradation</keyword>
<evidence type="ECO:0000256" key="8">
    <source>
        <dbReference type="SAM" id="SignalP"/>
    </source>
</evidence>
<keyword evidence="11" id="KW-1185">Reference proteome</keyword>
<dbReference type="InterPro" id="IPR017853">
    <property type="entry name" value="GH"/>
</dbReference>
<proteinExistence type="inferred from homology"/>
<evidence type="ECO:0000256" key="6">
    <source>
        <dbReference type="ARBA" id="ARBA00023326"/>
    </source>
</evidence>
<evidence type="ECO:0000256" key="1">
    <source>
        <dbReference type="ARBA" id="ARBA00005641"/>
    </source>
</evidence>
<evidence type="ECO:0000256" key="4">
    <source>
        <dbReference type="ARBA" id="ARBA00023277"/>
    </source>
</evidence>
<gene>
    <name evidence="10" type="ORF">Q9313_03720</name>
</gene>
<dbReference type="InterPro" id="IPR050386">
    <property type="entry name" value="Glycosyl_hydrolase_5"/>
</dbReference>
<protein>
    <submittedName>
        <fullName evidence="10">Cellulase family glycosylhydrolase</fullName>
    </submittedName>
</protein>
<name>A0AA50CLA7_9HYPH</name>
<organism evidence="10 11">
    <name type="scientific">Shinella sumterensis</name>
    <dbReference type="NCBI Taxonomy" id="1967501"/>
    <lineage>
        <taxon>Bacteria</taxon>
        <taxon>Pseudomonadati</taxon>
        <taxon>Pseudomonadota</taxon>
        <taxon>Alphaproteobacteria</taxon>
        <taxon>Hyphomicrobiales</taxon>
        <taxon>Rhizobiaceae</taxon>
        <taxon>Shinella</taxon>
    </lineage>
</organism>
<feature type="signal peptide" evidence="8">
    <location>
        <begin position="1"/>
        <end position="24"/>
    </location>
</feature>
<dbReference type="GO" id="GO:0009986">
    <property type="term" value="C:cell surface"/>
    <property type="evidence" value="ECO:0007669"/>
    <property type="project" value="TreeGrafter"/>
</dbReference>
<keyword evidence="2 7" id="KW-0378">Hydrolase</keyword>
<evidence type="ECO:0000256" key="3">
    <source>
        <dbReference type="ARBA" id="ARBA00023001"/>
    </source>
</evidence>
<evidence type="ECO:0000313" key="11">
    <source>
        <dbReference type="Proteomes" id="UP001234585"/>
    </source>
</evidence>
<evidence type="ECO:0000313" key="10">
    <source>
        <dbReference type="EMBL" id="WLR98150.1"/>
    </source>
</evidence>
<dbReference type="Proteomes" id="UP001234585">
    <property type="component" value="Chromosome"/>
</dbReference>
<dbReference type="PANTHER" id="PTHR31297">
    <property type="entry name" value="GLUCAN ENDO-1,6-BETA-GLUCOSIDASE B"/>
    <property type="match status" value="1"/>
</dbReference>
<reference evidence="10 11" key="1">
    <citation type="submission" date="2023-08" db="EMBL/GenBank/DDBJ databases">
        <title>Pathogen: clinical or host-associated sample.</title>
        <authorList>
            <person name="Hergert J."/>
            <person name="Casey R."/>
            <person name="Wagner J."/>
            <person name="Young E.L."/>
            <person name="Oakeson K.F."/>
        </authorList>
    </citation>
    <scope>NUCLEOTIDE SEQUENCE [LARGE SCALE GENOMIC DNA]</scope>
    <source>
        <strain evidence="10 11">1760953</strain>
    </source>
</reference>
<feature type="chain" id="PRO_5041364523" evidence="8">
    <location>
        <begin position="25"/>
        <end position="397"/>
    </location>
</feature>
<dbReference type="GO" id="GO:0005576">
    <property type="term" value="C:extracellular region"/>
    <property type="evidence" value="ECO:0007669"/>
    <property type="project" value="TreeGrafter"/>
</dbReference>
<comment type="similarity">
    <text evidence="1 7">Belongs to the glycosyl hydrolase 5 (cellulase A) family.</text>
</comment>
<sequence>MFAKLRPALISLALAATLPLPAAAADLMTFWDAPRKGGNSFNTAAPDAAYFKALAATGATWVRLTFSKWKGEGRDFLLGDADRYTGLPHADLAELLTTLDAAHAAGLKVVVTPLSLPGARWKQQNDGKFDDRLWSDPAFADQAVAFWRDLAQALKDHPAIAAYNLLNEPAPEKTTGLVENGTMEDILAWQAKHANTPRDLPKLYARLIEAIRAVDPVTPVMVDSGYYASPRSLAAWPTPLDDDKVLYAFHMYEPYDATSAPNMTRDTPFSYPGVETTYAGGKQKWDRDAVARHIGAAFDWAQSQGLPATRIVAAEFGCMRLWADCGTYLTDVMDAVEARGGHWAFYSFREDEWDGMDYELPPKVKPGQFYWLSGQGKADTLPRNGKLMGLLKTRMQK</sequence>
<evidence type="ECO:0000256" key="2">
    <source>
        <dbReference type="ARBA" id="ARBA00022801"/>
    </source>
</evidence>
<dbReference type="InterPro" id="IPR001547">
    <property type="entry name" value="Glyco_hydro_5"/>
</dbReference>
<dbReference type="Gene3D" id="3.20.20.80">
    <property type="entry name" value="Glycosidases"/>
    <property type="match status" value="1"/>
</dbReference>
<dbReference type="PANTHER" id="PTHR31297:SF41">
    <property type="entry name" value="ENDOGLUCANASE, PUTATIVE (AFU_ORTHOLOGUE AFUA_5G01830)-RELATED"/>
    <property type="match status" value="1"/>
</dbReference>